<accession>K0RDV2</accession>
<sequence length="225" mass="23996">MQEEALHLDPANRALVEGGREGIEEVLSVDGKSLLVHADGLADCHQQPLRRERFTPSPRPASSLPRRPEPTQQNCSSSPPQRPEPTQNGAAAAKAKQRCSMAGFIYDKKGKKRQVPHGPVAWPWGLGRGILVLVAAVMGQVNNVMARLGQFWVIVSNSALDGHAHGGGEPTYRFCEAVKMLLALAPDDVATTGTEASAARHLSDCANNVLFGQVRAAMPSGRAGV</sequence>
<proteinExistence type="predicted"/>
<evidence type="ECO:0000313" key="2">
    <source>
        <dbReference type="EMBL" id="EJK47186.1"/>
    </source>
</evidence>
<keyword evidence="3" id="KW-1185">Reference proteome</keyword>
<name>K0RDV2_THAOC</name>
<reference evidence="2 3" key="1">
    <citation type="journal article" date="2012" name="Genome Biol.">
        <title>Genome and low-iron response of an oceanic diatom adapted to chronic iron limitation.</title>
        <authorList>
            <person name="Lommer M."/>
            <person name="Specht M."/>
            <person name="Roy A.S."/>
            <person name="Kraemer L."/>
            <person name="Andreson R."/>
            <person name="Gutowska M.A."/>
            <person name="Wolf J."/>
            <person name="Bergner S.V."/>
            <person name="Schilhabel M.B."/>
            <person name="Klostermeier U.C."/>
            <person name="Beiko R.G."/>
            <person name="Rosenstiel P."/>
            <person name="Hippler M."/>
            <person name="Laroche J."/>
        </authorList>
    </citation>
    <scope>NUCLEOTIDE SEQUENCE [LARGE SCALE GENOMIC DNA]</scope>
    <source>
        <strain evidence="2 3">CCMP1005</strain>
    </source>
</reference>
<gene>
    <name evidence="2" type="ORF">THAOC_34113</name>
</gene>
<comment type="caution">
    <text evidence="2">The sequence shown here is derived from an EMBL/GenBank/DDBJ whole genome shotgun (WGS) entry which is preliminary data.</text>
</comment>
<evidence type="ECO:0000313" key="3">
    <source>
        <dbReference type="Proteomes" id="UP000266841"/>
    </source>
</evidence>
<dbReference type="AlphaFoldDB" id="K0RDV2"/>
<organism evidence="2 3">
    <name type="scientific">Thalassiosira oceanica</name>
    <name type="common">Marine diatom</name>
    <dbReference type="NCBI Taxonomy" id="159749"/>
    <lineage>
        <taxon>Eukaryota</taxon>
        <taxon>Sar</taxon>
        <taxon>Stramenopiles</taxon>
        <taxon>Ochrophyta</taxon>
        <taxon>Bacillariophyta</taxon>
        <taxon>Coscinodiscophyceae</taxon>
        <taxon>Thalassiosirophycidae</taxon>
        <taxon>Thalassiosirales</taxon>
        <taxon>Thalassiosiraceae</taxon>
        <taxon>Thalassiosira</taxon>
    </lineage>
</organism>
<feature type="compositionally biased region" description="Polar residues" evidence="1">
    <location>
        <begin position="71"/>
        <end position="89"/>
    </location>
</feature>
<protein>
    <submittedName>
        <fullName evidence="2">Uncharacterized protein</fullName>
    </submittedName>
</protein>
<evidence type="ECO:0000256" key="1">
    <source>
        <dbReference type="SAM" id="MobiDB-lite"/>
    </source>
</evidence>
<dbReference type="EMBL" id="AGNL01047248">
    <property type="protein sequence ID" value="EJK47186.1"/>
    <property type="molecule type" value="Genomic_DNA"/>
</dbReference>
<feature type="region of interest" description="Disordered" evidence="1">
    <location>
        <begin position="45"/>
        <end position="93"/>
    </location>
</feature>
<dbReference type="Proteomes" id="UP000266841">
    <property type="component" value="Unassembled WGS sequence"/>
</dbReference>